<accession>A0A0M3JGH1</accession>
<evidence type="ECO:0000256" key="1">
    <source>
        <dbReference type="SAM" id="MobiDB-lite"/>
    </source>
</evidence>
<dbReference type="EMBL" id="UYRR01014229">
    <property type="protein sequence ID" value="VDK27163.1"/>
    <property type="molecule type" value="Genomic_DNA"/>
</dbReference>
<name>A0A0M3JGH1_ANISI</name>
<organism evidence="4">
    <name type="scientific">Anisakis simplex</name>
    <name type="common">Herring worm</name>
    <dbReference type="NCBI Taxonomy" id="6269"/>
    <lineage>
        <taxon>Eukaryota</taxon>
        <taxon>Metazoa</taxon>
        <taxon>Ecdysozoa</taxon>
        <taxon>Nematoda</taxon>
        <taxon>Chromadorea</taxon>
        <taxon>Rhabditida</taxon>
        <taxon>Spirurina</taxon>
        <taxon>Ascaridomorpha</taxon>
        <taxon>Ascaridoidea</taxon>
        <taxon>Anisakidae</taxon>
        <taxon>Anisakis</taxon>
        <taxon>Anisakis simplex complex</taxon>
    </lineage>
</organism>
<keyword evidence="3" id="KW-1185">Reference proteome</keyword>
<evidence type="ECO:0000313" key="4">
    <source>
        <dbReference type="WBParaSite" id="ASIM_0000672601-mRNA-1"/>
    </source>
</evidence>
<dbReference type="Proteomes" id="UP000267096">
    <property type="component" value="Unassembled WGS sequence"/>
</dbReference>
<dbReference type="AlphaFoldDB" id="A0A0M3JGH1"/>
<reference evidence="4" key="1">
    <citation type="submission" date="2017-02" db="UniProtKB">
        <authorList>
            <consortium name="WormBaseParasite"/>
        </authorList>
    </citation>
    <scope>IDENTIFICATION</scope>
</reference>
<reference evidence="2 3" key="2">
    <citation type="submission" date="2018-11" db="EMBL/GenBank/DDBJ databases">
        <authorList>
            <consortium name="Pathogen Informatics"/>
        </authorList>
    </citation>
    <scope>NUCLEOTIDE SEQUENCE [LARGE SCALE GENOMIC DNA]</scope>
</reference>
<evidence type="ECO:0000313" key="2">
    <source>
        <dbReference type="EMBL" id="VDK27163.1"/>
    </source>
</evidence>
<protein>
    <submittedName>
        <fullName evidence="2 4">Uncharacterized protein</fullName>
    </submittedName>
</protein>
<feature type="compositionally biased region" description="Polar residues" evidence="1">
    <location>
        <begin position="55"/>
        <end position="65"/>
    </location>
</feature>
<proteinExistence type="predicted"/>
<gene>
    <name evidence="2" type="ORF">ASIM_LOCUS6503</name>
</gene>
<sequence>MGIFRVFPKFYRSPFLERRQTGQQPRAAAEGDRQEAGPSVESGRSDVESPPPQRVTYTGETASTNFDDDGPDRATTGSVQQVSKYVVTREEAEPTRTSGCGLDDSQELVVARDDDECALREFVSELVEVSDNFNYYYYLLFGPLV</sequence>
<dbReference type="WBParaSite" id="ASIM_0000672601-mRNA-1">
    <property type="protein sequence ID" value="ASIM_0000672601-mRNA-1"/>
    <property type="gene ID" value="ASIM_0000672601"/>
</dbReference>
<evidence type="ECO:0000313" key="3">
    <source>
        <dbReference type="Proteomes" id="UP000267096"/>
    </source>
</evidence>
<feature type="region of interest" description="Disordered" evidence="1">
    <location>
        <begin position="14"/>
        <end position="80"/>
    </location>
</feature>